<dbReference type="AlphaFoldDB" id="A0A834TUG4"/>
<name>A0A834TUG4_9FABA</name>
<keyword evidence="2" id="KW-1185">Reference proteome</keyword>
<organism evidence="1 2">
    <name type="scientific">Senna tora</name>
    <dbReference type="NCBI Taxonomy" id="362788"/>
    <lineage>
        <taxon>Eukaryota</taxon>
        <taxon>Viridiplantae</taxon>
        <taxon>Streptophyta</taxon>
        <taxon>Embryophyta</taxon>
        <taxon>Tracheophyta</taxon>
        <taxon>Spermatophyta</taxon>
        <taxon>Magnoliopsida</taxon>
        <taxon>eudicotyledons</taxon>
        <taxon>Gunneridae</taxon>
        <taxon>Pentapetalae</taxon>
        <taxon>rosids</taxon>
        <taxon>fabids</taxon>
        <taxon>Fabales</taxon>
        <taxon>Fabaceae</taxon>
        <taxon>Caesalpinioideae</taxon>
        <taxon>Cassia clade</taxon>
        <taxon>Senna</taxon>
    </lineage>
</organism>
<proteinExistence type="predicted"/>
<protein>
    <submittedName>
        <fullName evidence="1">Uncharacterized protein</fullName>
    </submittedName>
</protein>
<dbReference type="Proteomes" id="UP000634136">
    <property type="component" value="Unassembled WGS sequence"/>
</dbReference>
<sequence>MIIRIPLLHLLVQQALDLLLSEINIATFCALGTAYVIRRISIRPFVHRRKWNPPAAGGGGSNPPTLVGGDFFSHSLFLRQQKLKKPLDTQIRMHTLITPQEKENQWLWFLPWRDSGCVKPYLASQIGEFCRILPNRGLMIIVLGIFFSKKSEDHIPIIFTQGLILILFKNSEATIINIILRSPCNTQSFLGEFVVVKFSDSVFVFLGKIMIVVCFLHKQSVMIVV</sequence>
<comment type="caution">
    <text evidence="1">The sequence shown here is derived from an EMBL/GenBank/DDBJ whole genome shotgun (WGS) entry which is preliminary data.</text>
</comment>
<dbReference type="EMBL" id="JAAIUW010000006">
    <property type="protein sequence ID" value="KAF7827742.1"/>
    <property type="molecule type" value="Genomic_DNA"/>
</dbReference>
<gene>
    <name evidence="1" type="ORF">G2W53_018906</name>
</gene>
<accession>A0A834TUG4</accession>
<reference evidence="1" key="1">
    <citation type="submission" date="2020-09" db="EMBL/GenBank/DDBJ databases">
        <title>Genome-Enabled Discovery of Anthraquinone Biosynthesis in Senna tora.</title>
        <authorList>
            <person name="Kang S.-H."/>
            <person name="Pandey R.P."/>
            <person name="Lee C.-M."/>
            <person name="Sim J.-S."/>
            <person name="Jeong J.-T."/>
            <person name="Choi B.-S."/>
            <person name="Jung M."/>
            <person name="Ginzburg D."/>
            <person name="Zhao K."/>
            <person name="Won S.Y."/>
            <person name="Oh T.-J."/>
            <person name="Yu Y."/>
            <person name="Kim N.-H."/>
            <person name="Lee O.R."/>
            <person name="Lee T.-H."/>
            <person name="Bashyal P."/>
            <person name="Kim T.-S."/>
            <person name="Lee W.-H."/>
            <person name="Kawkins C."/>
            <person name="Kim C.-K."/>
            <person name="Kim J.S."/>
            <person name="Ahn B.O."/>
            <person name="Rhee S.Y."/>
            <person name="Sohng J.K."/>
        </authorList>
    </citation>
    <scope>NUCLEOTIDE SEQUENCE</scope>
    <source>
        <tissue evidence="1">Leaf</tissue>
    </source>
</reference>
<evidence type="ECO:0000313" key="2">
    <source>
        <dbReference type="Proteomes" id="UP000634136"/>
    </source>
</evidence>
<evidence type="ECO:0000313" key="1">
    <source>
        <dbReference type="EMBL" id="KAF7827742.1"/>
    </source>
</evidence>